<name>A0A8E0RWZ3_9TREM</name>
<keyword evidence="12" id="KW-1185">Reference proteome</keyword>
<dbReference type="Pfam" id="PF00046">
    <property type="entry name" value="Homeodomain"/>
    <property type="match status" value="1"/>
</dbReference>
<dbReference type="EMBL" id="LUCM01005066">
    <property type="protein sequence ID" value="KAA0193384.1"/>
    <property type="molecule type" value="Genomic_DNA"/>
</dbReference>
<evidence type="ECO:0000256" key="7">
    <source>
        <dbReference type="PROSITE-ProRule" id="PRU00108"/>
    </source>
</evidence>
<comment type="caution">
    <text evidence="11">The sequence shown here is derived from an EMBL/GenBank/DDBJ whole genome shotgun (WGS) entry which is preliminary data.</text>
</comment>
<evidence type="ECO:0000313" key="12">
    <source>
        <dbReference type="Proteomes" id="UP000728185"/>
    </source>
</evidence>
<dbReference type="InterPro" id="IPR001356">
    <property type="entry name" value="HD"/>
</dbReference>
<evidence type="ECO:0000256" key="4">
    <source>
        <dbReference type="ARBA" id="ARBA00023125"/>
    </source>
</evidence>
<comment type="similarity">
    <text evidence="2">Belongs to the SIX/Sine oculis homeobox family.</text>
</comment>
<protein>
    <submittedName>
        <fullName evidence="11">Homeobox protein SIX6</fullName>
    </submittedName>
</protein>
<feature type="compositionally biased region" description="Polar residues" evidence="9">
    <location>
        <begin position="605"/>
        <end position="614"/>
    </location>
</feature>
<keyword evidence="4 7" id="KW-0238">DNA-binding</keyword>
<feature type="DNA-binding region" description="Homeobox" evidence="7">
    <location>
        <begin position="389"/>
        <end position="448"/>
    </location>
</feature>
<dbReference type="Gene3D" id="1.10.10.60">
    <property type="entry name" value="Homeodomain-like"/>
    <property type="match status" value="1"/>
</dbReference>
<keyword evidence="3" id="KW-0217">Developmental protein</keyword>
<dbReference type="PANTHER" id="PTHR10390:SF33">
    <property type="entry name" value="PROTEIN OPTIX"/>
    <property type="match status" value="1"/>
</dbReference>
<feature type="region of interest" description="Disordered" evidence="9">
    <location>
        <begin position="523"/>
        <end position="545"/>
    </location>
</feature>
<dbReference type="PANTHER" id="PTHR10390">
    <property type="entry name" value="HOMEOBOX PROTEIN SIX"/>
    <property type="match status" value="1"/>
</dbReference>
<feature type="region of interest" description="Disordered" evidence="9">
    <location>
        <begin position="216"/>
        <end position="264"/>
    </location>
</feature>
<sequence>MSDKTYEPTGSSLTTTQLDMDSFAGDALRRLLPHGIPQLFATLQPFAASMGSDFSASDVAQNMNSYKSADGLAVSQNLSPFAHPNGAHSELSEADERSDHANLCPTDLSNMNKTAETTEWLPTPQRLFAALLAANNTFGTNLDTARLTSSLSQHPTTGDSVERWAHRTPPLPLWHSMNNHASGKNGLKPDGVIPMKTSHKSSYVIDCPNFLPSMKSNVNKESKTRHKFTSSTNQTTNKPNHLASSLSDNPEQTEIGSHTGDSTTSMGLSFAPQEIIRVCQTFEEAGDIEHLSRFLWSLPLHAGLWEVLNRNEVILRARALVAFHTGNFRELYAILERHTFPKSSHVKLQALWLEAHYQEAEKLRGRPLGPVDKYRVRKKFPMPRTIWDGEQKTHCFKERTRGLLREWYLQDPYPSPAKKRELANATGLTPTQVGNWFKNRRQRDRAAAAKNQALENSDSECEPENCVNSEDELLDPRAQSLIESNRSSNSETGGILHVAHSSSHQIHPAPDTSDLSLRSPIHTDREKHSPRLVGANRSRDCNHYRSHSPDNIDPWLESDALSLPEEEHLRLDGKRHSRLVENVGTKRCRTDQPMDFENSGLKPTPTRSCTSSDPINIKTDLRPSTDEFIPKHIFTNKWSDPRRHFFSPYPLRNGPTDVLQGPDNANSLPTNPVSSPTFWSNALLNGWRFPPTLPTPMISPTHQKFHTDNHSSGQVLESVKTGHIYGALSNNSRLLDHRSSASSPGAPILVNPISPLMQVKNSVSSSFNISSLGLTTKDTSNEKLSSPLVSTSETLRSPDFCSQSFPHFTQNKVPPQLSVPAPASTVAADPANILSNSEIWQKMLQWCSMAMQTNRSSPWPKSHFHSHPSQPKSVELSLLDKFHTTINAISHSSSGTPSLNSPRQPEDSFAVWLEAMRKLQNVGYADFGHWVNRAEVRKASRSHSGGVRADSATSLSPDELNRNTDRVTTGPHDMSESRSCNSTGSPQEGKSF</sequence>
<gene>
    <name evidence="11" type="ORF">FBUS_03789</name>
</gene>
<dbReference type="GO" id="GO:0000978">
    <property type="term" value="F:RNA polymerase II cis-regulatory region sequence-specific DNA binding"/>
    <property type="evidence" value="ECO:0007669"/>
    <property type="project" value="TreeGrafter"/>
</dbReference>
<dbReference type="SMART" id="SM00389">
    <property type="entry name" value="HOX"/>
    <property type="match status" value="1"/>
</dbReference>
<proteinExistence type="inferred from homology"/>
<comment type="subcellular location">
    <subcellularLocation>
        <location evidence="1 7 8">Nucleus</location>
    </subcellularLocation>
</comment>
<dbReference type="Pfam" id="PF16878">
    <property type="entry name" value="SIX1_SD"/>
    <property type="match status" value="1"/>
</dbReference>
<evidence type="ECO:0000313" key="11">
    <source>
        <dbReference type="EMBL" id="KAA0193384.1"/>
    </source>
</evidence>
<dbReference type="InterPro" id="IPR031701">
    <property type="entry name" value="SIX1_SD"/>
</dbReference>
<reference evidence="11" key="1">
    <citation type="submission" date="2019-05" db="EMBL/GenBank/DDBJ databases">
        <title>Annotation for the trematode Fasciolopsis buski.</title>
        <authorList>
            <person name="Choi Y.-J."/>
        </authorList>
    </citation>
    <scope>NUCLEOTIDE SEQUENCE</scope>
    <source>
        <strain evidence="11">HT</strain>
        <tissue evidence="11">Whole worm</tissue>
    </source>
</reference>
<dbReference type="Proteomes" id="UP000728185">
    <property type="component" value="Unassembled WGS sequence"/>
</dbReference>
<dbReference type="AlphaFoldDB" id="A0A8E0RWZ3"/>
<feature type="compositionally biased region" description="Polar residues" evidence="9">
    <location>
        <begin position="977"/>
        <end position="992"/>
    </location>
</feature>
<feature type="domain" description="Homeobox" evidence="10">
    <location>
        <begin position="387"/>
        <end position="447"/>
    </location>
</feature>
<evidence type="ECO:0000256" key="5">
    <source>
        <dbReference type="ARBA" id="ARBA00023155"/>
    </source>
</evidence>
<feature type="region of interest" description="Disordered" evidence="9">
    <location>
        <begin position="590"/>
        <end position="622"/>
    </location>
</feature>
<feature type="region of interest" description="Disordered" evidence="9">
    <location>
        <begin position="938"/>
        <end position="992"/>
    </location>
</feature>
<dbReference type="InterPro" id="IPR009057">
    <property type="entry name" value="Homeodomain-like_sf"/>
</dbReference>
<dbReference type="PROSITE" id="PS50071">
    <property type="entry name" value="HOMEOBOX_2"/>
    <property type="match status" value="1"/>
</dbReference>
<keyword evidence="6 7" id="KW-0539">Nucleus</keyword>
<dbReference type="CDD" id="cd00086">
    <property type="entry name" value="homeodomain"/>
    <property type="match status" value="1"/>
</dbReference>
<dbReference type="GO" id="GO:0000981">
    <property type="term" value="F:DNA-binding transcription factor activity, RNA polymerase II-specific"/>
    <property type="evidence" value="ECO:0007669"/>
    <property type="project" value="TreeGrafter"/>
</dbReference>
<feature type="region of interest" description="Disordered" evidence="9">
    <location>
        <begin position="419"/>
        <end position="469"/>
    </location>
</feature>
<dbReference type="GO" id="GO:0005667">
    <property type="term" value="C:transcription regulator complex"/>
    <property type="evidence" value="ECO:0007669"/>
    <property type="project" value="TreeGrafter"/>
</dbReference>
<evidence type="ECO:0000256" key="1">
    <source>
        <dbReference type="ARBA" id="ARBA00004123"/>
    </source>
</evidence>
<feature type="compositionally biased region" description="Acidic residues" evidence="9">
    <location>
        <begin position="457"/>
        <end position="469"/>
    </location>
</feature>
<evidence type="ECO:0000256" key="2">
    <source>
        <dbReference type="ARBA" id="ARBA00008161"/>
    </source>
</evidence>
<dbReference type="FunFam" id="1.10.10.60:FF:000046">
    <property type="entry name" value="SIX homeobox 3"/>
    <property type="match status" value="1"/>
</dbReference>
<keyword evidence="5 7" id="KW-0371">Homeobox</keyword>
<organism evidence="11 12">
    <name type="scientific">Fasciolopsis buskii</name>
    <dbReference type="NCBI Taxonomy" id="27845"/>
    <lineage>
        <taxon>Eukaryota</taxon>
        <taxon>Metazoa</taxon>
        <taxon>Spiralia</taxon>
        <taxon>Lophotrochozoa</taxon>
        <taxon>Platyhelminthes</taxon>
        <taxon>Trematoda</taxon>
        <taxon>Digenea</taxon>
        <taxon>Plagiorchiida</taxon>
        <taxon>Echinostomata</taxon>
        <taxon>Echinostomatoidea</taxon>
        <taxon>Fasciolidae</taxon>
        <taxon>Fasciolopsis</taxon>
    </lineage>
</organism>
<dbReference type="GO" id="GO:0005634">
    <property type="term" value="C:nucleus"/>
    <property type="evidence" value="ECO:0007669"/>
    <property type="project" value="UniProtKB-SubCell"/>
</dbReference>
<evidence type="ECO:0000256" key="9">
    <source>
        <dbReference type="SAM" id="MobiDB-lite"/>
    </source>
</evidence>
<dbReference type="SUPFAM" id="SSF46689">
    <property type="entry name" value="Homeodomain-like"/>
    <property type="match status" value="1"/>
</dbReference>
<evidence type="ECO:0000259" key="10">
    <source>
        <dbReference type="PROSITE" id="PS50071"/>
    </source>
</evidence>
<feature type="compositionally biased region" description="Polar residues" evidence="9">
    <location>
        <begin position="229"/>
        <end position="264"/>
    </location>
</feature>
<evidence type="ECO:0000256" key="3">
    <source>
        <dbReference type="ARBA" id="ARBA00022473"/>
    </source>
</evidence>
<evidence type="ECO:0000256" key="6">
    <source>
        <dbReference type="ARBA" id="ARBA00023242"/>
    </source>
</evidence>
<dbReference type="OrthoDB" id="3501850at2759"/>
<accession>A0A8E0RWZ3</accession>
<evidence type="ECO:0000256" key="8">
    <source>
        <dbReference type="RuleBase" id="RU000682"/>
    </source>
</evidence>